<gene>
    <name evidence="6" type="ORF">B296_00049911</name>
</gene>
<dbReference type="InterPro" id="IPR000246">
    <property type="entry name" value="Peptidase_T2"/>
</dbReference>
<evidence type="ECO:0000256" key="5">
    <source>
        <dbReference type="SAM" id="MobiDB-lite"/>
    </source>
</evidence>
<comment type="catalytic activity">
    <reaction evidence="1">
        <text>Cleavage of a beta-linked Asp residue from the N-terminus of a polypeptide.</text>
        <dbReference type="EC" id="3.4.19.5"/>
    </reaction>
</comment>
<protein>
    <recommendedName>
        <fullName evidence="3">beta-aspartyl-peptidase</fullName>
        <ecNumber evidence="3">3.4.19.5</ecNumber>
    </recommendedName>
</protein>
<comment type="caution">
    <text evidence="6">The sequence shown here is derived from an EMBL/GenBank/DDBJ whole genome shotgun (WGS) entry which is preliminary data.</text>
</comment>
<keyword evidence="4" id="KW-0068">Autocatalytic cleavage</keyword>
<evidence type="ECO:0000313" key="7">
    <source>
        <dbReference type="Proteomes" id="UP000287651"/>
    </source>
</evidence>
<evidence type="ECO:0000256" key="4">
    <source>
        <dbReference type="ARBA" id="ARBA00022813"/>
    </source>
</evidence>
<evidence type="ECO:0000256" key="3">
    <source>
        <dbReference type="ARBA" id="ARBA00012879"/>
    </source>
</evidence>
<evidence type="ECO:0000313" key="6">
    <source>
        <dbReference type="EMBL" id="RRT34058.1"/>
    </source>
</evidence>
<organism evidence="6 7">
    <name type="scientific">Ensete ventricosum</name>
    <name type="common">Abyssinian banana</name>
    <name type="synonym">Musa ensete</name>
    <dbReference type="NCBI Taxonomy" id="4639"/>
    <lineage>
        <taxon>Eukaryota</taxon>
        <taxon>Viridiplantae</taxon>
        <taxon>Streptophyta</taxon>
        <taxon>Embryophyta</taxon>
        <taxon>Tracheophyta</taxon>
        <taxon>Spermatophyta</taxon>
        <taxon>Magnoliopsida</taxon>
        <taxon>Liliopsida</taxon>
        <taxon>Zingiberales</taxon>
        <taxon>Musaceae</taxon>
        <taxon>Ensete</taxon>
    </lineage>
</organism>
<dbReference type="InterPro" id="IPR029055">
    <property type="entry name" value="Ntn_hydrolases_N"/>
</dbReference>
<proteinExistence type="predicted"/>
<dbReference type="GO" id="GO:0008798">
    <property type="term" value="F:beta-aspartyl-peptidase activity"/>
    <property type="evidence" value="ECO:0007669"/>
    <property type="project" value="UniProtKB-EC"/>
</dbReference>
<evidence type="ECO:0000256" key="2">
    <source>
        <dbReference type="ARBA" id="ARBA00011601"/>
    </source>
</evidence>
<dbReference type="Proteomes" id="UP000287651">
    <property type="component" value="Unassembled WGS sequence"/>
</dbReference>
<dbReference type="PANTHER" id="PTHR10188:SF6">
    <property type="entry name" value="N(4)-(BETA-N-ACETYLGLUCOSAMINYL)-L-ASPARAGINASE"/>
    <property type="match status" value="1"/>
</dbReference>
<dbReference type="SUPFAM" id="SSF56235">
    <property type="entry name" value="N-terminal nucleophile aminohydrolases (Ntn hydrolases)"/>
    <property type="match status" value="1"/>
</dbReference>
<dbReference type="AlphaFoldDB" id="A0A426X3J5"/>
<dbReference type="EC" id="3.4.19.5" evidence="3"/>
<dbReference type="EMBL" id="AMZH03027644">
    <property type="protein sequence ID" value="RRT34058.1"/>
    <property type="molecule type" value="Genomic_DNA"/>
</dbReference>
<evidence type="ECO:0000256" key="1">
    <source>
        <dbReference type="ARBA" id="ARBA00000306"/>
    </source>
</evidence>
<comment type="subunit">
    <text evidence="2">Heterotetramer of two alpha and two beta chains arranged as a dimer of alpha/beta heterodimers.</text>
</comment>
<accession>A0A426X3J5</accession>
<name>A0A426X3J5_ENSVE</name>
<dbReference type="PANTHER" id="PTHR10188">
    <property type="entry name" value="L-ASPARAGINASE"/>
    <property type="match status" value="1"/>
</dbReference>
<sequence length="162" mass="17561">MEACIMDGNTKKCGAVSGLSTVVNAISLARLVMERTPHIYLAFDGAEAFAREQVRGIANLKDSVLMQGLVHRRRSVRGHPKVRSDLDAMEHQNFLFDIERILETVLAKGRNLAGAFAGVEQGTSCSARRGSPKGMVVSETSSGKYVKRKVAPTGQISRSDKS</sequence>
<reference evidence="6 7" key="1">
    <citation type="journal article" date="2014" name="Agronomy (Basel)">
        <title>A Draft Genome Sequence for Ensete ventricosum, the Drought-Tolerant Tree Against Hunger.</title>
        <authorList>
            <person name="Harrison J."/>
            <person name="Moore K.A."/>
            <person name="Paszkiewicz K."/>
            <person name="Jones T."/>
            <person name="Grant M."/>
            <person name="Ambacheew D."/>
            <person name="Muzemil S."/>
            <person name="Studholme D.J."/>
        </authorList>
    </citation>
    <scope>NUCLEOTIDE SEQUENCE [LARGE SCALE GENOMIC DNA]</scope>
</reference>
<dbReference type="GO" id="GO:0016811">
    <property type="term" value="F:hydrolase activity, acting on carbon-nitrogen (but not peptide) bonds, in linear amides"/>
    <property type="evidence" value="ECO:0007669"/>
    <property type="project" value="UniProtKB-ARBA"/>
</dbReference>
<dbReference type="Pfam" id="PF01112">
    <property type="entry name" value="Asparaginase_2"/>
    <property type="match status" value="1"/>
</dbReference>
<feature type="region of interest" description="Disordered" evidence="5">
    <location>
        <begin position="123"/>
        <end position="143"/>
    </location>
</feature>